<protein>
    <submittedName>
        <fullName evidence="2">Uncharacterized protein</fullName>
    </submittedName>
</protein>
<feature type="compositionally biased region" description="Polar residues" evidence="1">
    <location>
        <begin position="74"/>
        <end position="87"/>
    </location>
</feature>
<feature type="region of interest" description="Disordered" evidence="1">
    <location>
        <begin position="1"/>
        <end position="100"/>
    </location>
</feature>
<comment type="caution">
    <text evidence="2">The sequence shown here is derived from an EMBL/GenBank/DDBJ whole genome shotgun (WGS) entry which is preliminary data.</text>
</comment>
<accession>A0A4Z2FQH1</accession>
<evidence type="ECO:0000256" key="1">
    <source>
        <dbReference type="SAM" id="MobiDB-lite"/>
    </source>
</evidence>
<name>A0A4Z2FQH1_9TELE</name>
<feature type="compositionally biased region" description="Basic and acidic residues" evidence="1">
    <location>
        <begin position="1"/>
        <end position="14"/>
    </location>
</feature>
<dbReference type="AlphaFoldDB" id="A0A4Z2FQH1"/>
<organism evidence="2 3">
    <name type="scientific">Liparis tanakae</name>
    <name type="common">Tanaka's snailfish</name>
    <dbReference type="NCBI Taxonomy" id="230148"/>
    <lineage>
        <taxon>Eukaryota</taxon>
        <taxon>Metazoa</taxon>
        <taxon>Chordata</taxon>
        <taxon>Craniata</taxon>
        <taxon>Vertebrata</taxon>
        <taxon>Euteleostomi</taxon>
        <taxon>Actinopterygii</taxon>
        <taxon>Neopterygii</taxon>
        <taxon>Teleostei</taxon>
        <taxon>Neoteleostei</taxon>
        <taxon>Acanthomorphata</taxon>
        <taxon>Eupercaria</taxon>
        <taxon>Perciformes</taxon>
        <taxon>Cottioidei</taxon>
        <taxon>Cottales</taxon>
        <taxon>Liparidae</taxon>
        <taxon>Liparis</taxon>
    </lineage>
</organism>
<keyword evidence="3" id="KW-1185">Reference proteome</keyword>
<dbReference type="EMBL" id="SRLO01000980">
    <property type="protein sequence ID" value="TNN43241.1"/>
    <property type="molecule type" value="Genomic_DNA"/>
</dbReference>
<sequence>METRSPARDGDARALPRHAQTPHRRINDAAVMGRLTQTRRDSAPCWSGGPQRPAASVAGSTSNTGIGSHLESGGAQSVTAQSVTAQSGGPHRAAHRSQAAGRLRRTLCAIRRALYRDTPIPTAAIIMAMGSMRLLCGCTRTSPETCLCTHRGGQQLHTHV</sequence>
<reference evidence="2 3" key="1">
    <citation type="submission" date="2019-03" db="EMBL/GenBank/DDBJ databases">
        <title>First draft genome of Liparis tanakae, snailfish: a comprehensive survey of snailfish specific genes.</title>
        <authorList>
            <person name="Kim W."/>
            <person name="Song I."/>
            <person name="Jeong J.-H."/>
            <person name="Kim D."/>
            <person name="Kim S."/>
            <person name="Ryu S."/>
            <person name="Song J.Y."/>
            <person name="Lee S.K."/>
        </authorList>
    </citation>
    <scope>NUCLEOTIDE SEQUENCE [LARGE SCALE GENOMIC DNA]</scope>
    <source>
        <tissue evidence="2">Muscle</tissue>
    </source>
</reference>
<dbReference type="Proteomes" id="UP000314294">
    <property type="component" value="Unassembled WGS sequence"/>
</dbReference>
<evidence type="ECO:0000313" key="2">
    <source>
        <dbReference type="EMBL" id="TNN43241.1"/>
    </source>
</evidence>
<gene>
    <name evidence="2" type="ORF">EYF80_046567</name>
</gene>
<evidence type="ECO:0000313" key="3">
    <source>
        <dbReference type="Proteomes" id="UP000314294"/>
    </source>
</evidence>
<proteinExistence type="predicted"/>